<protein>
    <submittedName>
        <fullName evidence="2">Mediator of RNA polymerase II transcription subunit 4</fullName>
    </submittedName>
</protein>
<dbReference type="WBParaSite" id="RSKR_0000134600.1">
    <property type="protein sequence ID" value="RSKR_0000134600.1"/>
    <property type="gene ID" value="RSKR_0000134600"/>
</dbReference>
<reference evidence="2" key="1">
    <citation type="submission" date="2016-11" db="UniProtKB">
        <authorList>
            <consortium name="WormBaseParasite"/>
        </authorList>
    </citation>
    <scope>IDENTIFICATION</scope>
    <source>
        <strain evidence="2">KR3021</strain>
    </source>
</reference>
<dbReference type="Proteomes" id="UP000095286">
    <property type="component" value="Unplaced"/>
</dbReference>
<organism evidence="1 2">
    <name type="scientific">Rhabditophanes sp. KR3021</name>
    <dbReference type="NCBI Taxonomy" id="114890"/>
    <lineage>
        <taxon>Eukaryota</taxon>
        <taxon>Metazoa</taxon>
        <taxon>Ecdysozoa</taxon>
        <taxon>Nematoda</taxon>
        <taxon>Chromadorea</taxon>
        <taxon>Rhabditida</taxon>
        <taxon>Tylenchina</taxon>
        <taxon>Panagrolaimomorpha</taxon>
        <taxon>Strongyloidoidea</taxon>
        <taxon>Alloionematidae</taxon>
        <taxon>Rhabditophanes</taxon>
    </lineage>
</organism>
<evidence type="ECO:0000313" key="1">
    <source>
        <dbReference type="Proteomes" id="UP000095286"/>
    </source>
</evidence>
<sequence>MSDFRTLREEIFSYYYDIECICQLLLNNLNTSGKKVKNNEETETFFDLSELFVIKEEEFFEALEKVESHCIRENEMRRVKTEVDTYDEIIQEMQTKFNEIGGNLVNSVAQSHKKVDNFEKLIENAIDLGDTIQAAKAIALIDGVTQGWAWMQGDPGRPYPIAAVIAASGFANPVDFEVDDEPDFINVKEKSKTPEEENQNKDIVPEDEDKSEKAGAEPSIKISSQALKSLNIQSGPNVFTIEEMSSDSESDNGD</sequence>
<name>A0AC35TK82_9BILA</name>
<proteinExistence type="predicted"/>
<accession>A0AC35TK82</accession>
<evidence type="ECO:0000313" key="2">
    <source>
        <dbReference type="WBParaSite" id="RSKR_0000134600.1"/>
    </source>
</evidence>